<feature type="domain" description="N-acetyltransferase" evidence="14">
    <location>
        <begin position="82"/>
        <end position="230"/>
    </location>
</feature>
<dbReference type="PROSITE" id="PS50014">
    <property type="entry name" value="BROMODOMAIN_2"/>
    <property type="match status" value="1"/>
</dbReference>
<dbReference type="PRINTS" id="PR00503">
    <property type="entry name" value="BROMODOMAIN"/>
</dbReference>
<dbReference type="PROSITE" id="PS00633">
    <property type="entry name" value="BROMODOMAIN_1"/>
    <property type="match status" value="1"/>
</dbReference>
<comment type="similarity">
    <text evidence="2">Belongs to the acetyltransferase family. GCN5 subfamily.</text>
</comment>
<dbReference type="PANTHER" id="PTHR45750">
    <property type="entry name" value="GH11602P"/>
    <property type="match status" value="1"/>
</dbReference>
<keyword evidence="5" id="KW-0156">Chromatin regulator</keyword>
<evidence type="ECO:0000256" key="3">
    <source>
        <dbReference type="ARBA" id="ARBA00013184"/>
    </source>
</evidence>
<keyword evidence="6" id="KW-0805">Transcription regulation</keyword>
<dbReference type="Pfam" id="PF00583">
    <property type="entry name" value="Acetyltransf_1"/>
    <property type="match status" value="1"/>
</dbReference>
<evidence type="ECO:0000256" key="1">
    <source>
        <dbReference type="ARBA" id="ARBA00004123"/>
    </source>
</evidence>
<evidence type="ECO:0000256" key="9">
    <source>
        <dbReference type="ARBA" id="ARBA00023163"/>
    </source>
</evidence>
<dbReference type="EC" id="2.3.1.48" evidence="3"/>
<dbReference type="PROSITE" id="PS51186">
    <property type="entry name" value="GNAT"/>
    <property type="match status" value="1"/>
</dbReference>
<evidence type="ECO:0000256" key="2">
    <source>
        <dbReference type="ARBA" id="ARBA00008607"/>
    </source>
</evidence>
<keyword evidence="7 12" id="KW-0103">Bromodomain</keyword>
<keyword evidence="16" id="KW-1185">Reference proteome</keyword>
<proteinExistence type="inferred from homology"/>
<dbReference type="InterPro" id="IPR000182">
    <property type="entry name" value="GNAT_dom"/>
</dbReference>
<organism evidence="15 16">
    <name type="scientific">Aspergillus cavernicola</name>
    <dbReference type="NCBI Taxonomy" id="176166"/>
    <lineage>
        <taxon>Eukaryota</taxon>
        <taxon>Fungi</taxon>
        <taxon>Dikarya</taxon>
        <taxon>Ascomycota</taxon>
        <taxon>Pezizomycotina</taxon>
        <taxon>Eurotiomycetes</taxon>
        <taxon>Eurotiomycetidae</taxon>
        <taxon>Eurotiales</taxon>
        <taxon>Aspergillaceae</taxon>
        <taxon>Aspergillus</taxon>
        <taxon>Aspergillus subgen. Nidulantes</taxon>
    </lineage>
</organism>
<dbReference type="InterPro" id="IPR036427">
    <property type="entry name" value="Bromodomain-like_sf"/>
</dbReference>
<evidence type="ECO:0000313" key="16">
    <source>
        <dbReference type="Proteomes" id="UP001610335"/>
    </source>
</evidence>
<evidence type="ECO:0000256" key="4">
    <source>
        <dbReference type="ARBA" id="ARBA00022679"/>
    </source>
</evidence>
<dbReference type="InterPro" id="IPR016181">
    <property type="entry name" value="Acyl_CoA_acyltransferase"/>
</dbReference>
<dbReference type="Pfam" id="PF00439">
    <property type="entry name" value="Bromodomain"/>
    <property type="match status" value="1"/>
</dbReference>
<dbReference type="PANTHER" id="PTHR45750:SF3">
    <property type="entry name" value="HISTONE ACETYLTRANSFERASE"/>
    <property type="match status" value="1"/>
</dbReference>
<comment type="caution">
    <text evidence="15">The sequence shown here is derived from an EMBL/GenBank/DDBJ whole genome shotgun (WGS) entry which is preliminary data.</text>
</comment>
<dbReference type="EMBL" id="JBFXLS010000030">
    <property type="protein sequence ID" value="KAL2826470.1"/>
    <property type="molecule type" value="Genomic_DNA"/>
</dbReference>
<reference evidence="15 16" key="1">
    <citation type="submission" date="2024-07" db="EMBL/GenBank/DDBJ databases">
        <title>Section-level genome sequencing and comparative genomics of Aspergillus sections Usti and Cavernicolus.</title>
        <authorList>
            <consortium name="Lawrence Berkeley National Laboratory"/>
            <person name="Nybo J.L."/>
            <person name="Vesth T.C."/>
            <person name="Theobald S."/>
            <person name="Frisvad J.C."/>
            <person name="Larsen T.O."/>
            <person name="Kjaerboelling I."/>
            <person name="Rothschild-Mancinelli K."/>
            <person name="Lyhne E.K."/>
            <person name="Kogle M.E."/>
            <person name="Barry K."/>
            <person name="Clum A."/>
            <person name="Na H."/>
            <person name="Ledsgaard L."/>
            <person name="Lin J."/>
            <person name="Lipzen A."/>
            <person name="Kuo A."/>
            <person name="Riley R."/>
            <person name="Mondo S."/>
            <person name="LaButti K."/>
            <person name="Haridas S."/>
            <person name="Pangalinan J."/>
            <person name="Salamov A.A."/>
            <person name="Simmons B.A."/>
            <person name="Magnuson J.K."/>
            <person name="Chen J."/>
            <person name="Drula E."/>
            <person name="Henrissat B."/>
            <person name="Wiebenga A."/>
            <person name="Lubbers R.J."/>
            <person name="Gomes A.C."/>
            <person name="Makela M.R."/>
            <person name="Stajich J."/>
            <person name="Grigoriev I.V."/>
            <person name="Mortensen U.H."/>
            <person name="De vries R.P."/>
            <person name="Baker S.E."/>
            <person name="Andersen M.R."/>
        </authorList>
    </citation>
    <scope>NUCLEOTIDE SEQUENCE [LARGE SCALE GENOMIC DNA]</scope>
    <source>
        <strain evidence="15 16">CBS 600.67</strain>
    </source>
</reference>
<name>A0ABR4IFD3_9EURO</name>
<evidence type="ECO:0000256" key="6">
    <source>
        <dbReference type="ARBA" id="ARBA00023015"/>
    </source>
</evidence>
<keyword evidence="11" id="KW-0012">Acyltransferase</keyword>
<feature type="domain" description="Bromo" evidence="13">
    <location>
        <begin position="318"/>
        <end position="388"/>
    </location>
</feature>
<keyword evidence="8" id="KW-0010">Activator</keyword>
<keyword evidence="10" id="KW-0539">Nucleus</keyword>
<dbReference type="InterPro" id="IPR001487">
    <property type="entry name" value="Bromodomain"/>
</dbReference>
<dbReference type="CDD" id="cd05509">
    <property type="entry name" value="Bromo_gcn5_like"/>
    <property type="match status" value="1"/>
</dbReference>
<dbReference type="SMART" id="SM00297">
    <property type="entry name" value="BROMO"/>
    <property type="match status" value="1"/>
</dbReference>
<dbReference type="Gene3D" id="1.20.920.10">
    <property type="entry name" value="Bromodomain-like"/>
    <property type="match status" value="1"/>
</dbReference>
<keyword evidence="9" id="KW-0804">Transcription</keyword>
<evidence type="ECO:0000259" key="13">
    <source>
        <dbReference type="PROSITE" id="PS50014"/>
    </source>
</evidence>
<evidence type="ECO:0000256" key="10">
    <source>
        <dbReference type="ARBA" id="ARBA00023242"/>
    </source>
</evidence>
<protein>
    <recommendedName>
        <fullName evidence="3">histone acetyltransferase</fullName>
        <ecNumber evidence="3">2.3.1.48</ecNumber>
    </recommendedName>
</protein>
<accession>A0ABR4IFD3</accession>
<evidence type="ECO:0000256" key="12">
    <source>
        <dbReference type="PROSITE-ProRule" id="PRU00035"/>
    </source>
</evidence>
<evidence type="ECO:0000313" key="15">
    <source>
        <dbReference type="EMBL" id="KAL2826470.1"/>
    </source>
</evidence>
<dbReference type="CDD" id="cd04301">
    <property type="entry name" value="NAT_SF"/>
    <property type="match status" value="1"/>
</dbReference>
<dbReference type="InterPro" id="IPR037800">
    <property type="entry name" value="GCN5"/>
</dbReference>
<sequence>MDAAELQSFPADRAQSLLVVKRTIPEELNPASDAKRIKIFYDAKAEPVIQPPAITRRIPFPEKPAVLEERNGEIEFWVVCNDGFPESTIILTGLKCLFQKQLPKMPKDYIARLVYDRTHLSIAIVIKRSLEVIGGISFREVRHRKFAEIVFCAVSSDQQVKGYGAHLMAHLKDYVKATSPVMHFLTYADNYATGYFQKQGFTKDITLDRSIWMGYIKDYEGGTLMQCSMLPRMRYLEVGRMLLKQKETVLVKMRPLSRNHLIHPPPQQWANGVITPINPLSIPVIQATGWSPDMDELAREPRHGPHFNELRRFLNKIRNHKQAWPFLSPVNKDEVLDYYNVIESPMDLSTMEERLENDSYTAPKELVNDLKLVFRNCRRYNDATTVYAKCAIKLEKYMWTLIKEIPEWFDLLEE</sequence>
<evidence type="ECO:0000256" key="5">
    <source>
        <dbReference type="ARBA" id="ARBA00022853"/>
    </source>
</evidence>
<dbReference type="Gene3D" id="3.40.630.30">
    <property type="match status" value="1"/>
</dbReference>
<evidence type="ECO:0000259" key="14">
    <source>
        <dbReference type="PROSITE" id="PS51186"/>
    </source>
</evidence>
<evidence type="ECO:0000256" key="11">
    <source>
        <dbReference type="ARBA" id="ARBA00023315"/>
    </source>
</evidence>
<keyword evidence="4" id="KW-0808">Transferase</keyword>
<dbReference type="SUPFAM" id="SSF55729">
    <property type="entry name" value="Acyl-CoA N-acyltransferases (Nat)"/>
    <property type="match status" value="1"/>
</dbReference>
<dbReference type="InterPro" id="IPR018359">
    <property type="entry name" value="Bromodomain_CS"/>
</dbReference>
<dbReference type="SUPFAM" id="SSF47370">
    <property type="entry name" value="Bromodomain"/>
    <property type="match status" value="1"/>
</dbReference>
<evidence type="ECO:0000256" key="8">
    <source>
        <dbReference type="ARBA" id="ARBA00023159"/>
    </source>
</evidence>
<gene>
    <name evidence="15" type="ORF">BDW59DRAFT_179576</name>
</gene>
<dbReference type="Proteomes" id="UP001610335">
    <property type="component" value="Unassembled WGS sequence"/>
</dbReference>
<evidence type="ECO:0000256" key="7">
    <source>
        <dbReference type="ARBA" id="ARBA00023117"/>
    </source>
</evidence>
<comment type="subcellular location">
    <subcellularLocation>
        <location evidence="1">Nucleus</location>
    </subcellularLocation>
</comment>